<evidence type="ECO:0000256" key="1">
    <source>
        <dbReference type="SAM" id="Phobius"/>
    </source>
</evidence>
<keyword evidence="3" id="KW-1185">Reference proteome</keyword>
<reference evidence="2 3" key="1">
    <citation type="submission" date="2015-10" db="EMBL/GenBank/DDBJ databases">
        <title>Draft genome sequence of Streptomyces griseorubiginosus DSM 40469, type strain for the species Streptomyces griseorubiginosus.</title>
        <authorList>
            <person name="Ruckert C."/>
            <person name="Winkler A."/>
            <person name="Kalinowski J."/>
            <person name="Kampfer P."/>
            <person name="Glaeser S."/>
        </authorList>
    </citation>
    <scope>NUCLEOTIDE SEQUENCE [LARGE SCALE GENOMIC DNA]</scope>
    <source>
        <strain evidence="2 3">DSM 40469</strain>
    </source>
</reference>
<comment type="caution">
    <text evidence="2">The sequence shown here is derived from an EMBL/GenBank/DDBJ whole genome shotgun (WGS) entry which is preliminary data.</text>
</comment>
<accession>A0A101S6I0</accession>
<keyword evidence="1" id="KW-1133">Transmembrane helix</keyword>
<gene>
    <name evidence="2" type="ORF">AQJ54_09625</name>
</gene>
<dbReference type="Proteomes" id="UP000054375">
    <property type="component" value="Unassembled WGS sequence"/>
</dbReference>
<organism evidence="2 3">
    <name type="scientific">Streptomyces griseorubiginosus</name>
    <dbReference type="NCBI Taxonomy" id="67304"/>
    <lineage>
        <taxon>Bacteria</taxon>
        <taxon>Bacillati</taxon>
        <taxon>Actinomycetota</taxon>
        <taxon>Actinomycetes</taxon>
        <taxon>Kitasatosporales</taxon>
        <taxon>Streptomycetaceae</taxon>
        <taxon>Streptomyces</taxon>
    </lineage>
</organism>
<name>A0A101S6I0_9ACTN</name>
<accession>A0A117PCD7</accession>
<sequence>MTSADRETNHHMSDSDIALLLADATDEVEIGIAPYDAVIRGGRRRRARRWAVAAATALVLAGSSATLAAAGLPGRDSGGEGAVATQPPATATRTPGVFEPANRVTLASGTEDGKEWRVTIDTWPAPVDTAEARATLNAMRAHGEYPADIRKASDLVGKVAYFVHRDYGGASTMVLENAVPASDVMTRSDITYIPVPLDPGRTEDIRLVVGSVAKVAPRVDCAWTDGTVTVVKRAVSGTGTDVEAIRQVEGSPYAWFVCLAPKEAQFKSVEVIK</sequence>
<evidence type="ECO:0000313" key="3">
    <source>
        <dbReference type="Proteomes" id="UP000054375"/>
    </source>
</evidence>
<evidence type="ECO:0000313" key="2">
    <source>
        <dbReference type="EMBL" id="KUN68208.1"/>
    </source>
</evidence>
<dbReference type="AlphaFoldDB" id="A0A101S6I0"/>
<feature type="transmembrane region" description="Helical" evidence="1">
    <location>
        <begin position="50"/>
        <end position="72"/>
    </location>
</feature>
<keyword evidence="1" id="KW-0472">Membrane</keyword>
<proteinExistence type="predicted"/>
<dbReference type="EMBL" id="LMWV01000006">
    <property type="protein sequence ID" value="KUN68208.1"/>
    <property type="molecule type" value="Genomic_DNA"/>
</dbReference>
<keyword evidence="1" id="KW-0812">Transmembrane</keyword>
<protein>
    <submittedName>
        <fullName evidence="2">Uncharacterized protein</fullName>
    </submittedName>
</protein>
<dbReference type="RefSeq" id="WP_062025154.1">
    <property type="nucleotide sequence ID" value="NZ_JBEOZZ010000023.1"/>
</dbReference>